<dbReference type="CDD" id="cd17546">
    <property type="entry name" value="REC_hyHK_CKI1_RcsC-like"/>
    <property type="match status" value="1"/>
</dbReference>
<dbReference type="SUPFAM" id="SSF52172">
    <property type="entry name" value="CheY-like"/>
    <property type="match status" value="1"/>
</dbReference>
<keyword evidence="6" id="KW-0812">Transmembrane</keyword>
<dbReference type="InterPro" id="IPR036890">
    <property type="entry name" value="HATPase_C_sf"/>
</dbReference>
<feature type="domain" description="Histidine kinase" evidence="7">
    <location>
        <begin position="373"/>
        <end position="594"/>
    </location>
</feature>
<name>G8R040_OWEHD</name>
<feature type="transmembrane region" description="Helical" evidence="6">
    <location>
        <begin position="275"/>
        <end position="294"/>
    </location>
</feature>
<dbReference type="Gene3D" id="3.30.565.10">
    <property type="entry name" value="Histidine kinase-like ATPase, C-terminal domain"/>
    <property type="match status" value="1"/>
</dbReference>
<organism evidence="9 10">
    <name type="scientific">Owenweeksia hongkongensis (strain DSM 17368 / CIP 108786 / JCM 12287 / NRRL B-23963 / UST20020801)</name>
    <dbReference type="NCBI Taxonomy" id="926562"/>
    <lineage>
        <taxon>Bacteria</taxon>
        <taxon>Pseudomonadati</taxon>
        <taxon>Bacteroidota</taxon>
        <taxon>Flavobacteriia</taxon>
        <taxon>Flavobacteriales</taxon>
        <taxon>Owenweeksiaceae</taxon>
        <taxon>Owenweeksia</taxon>
    </lineage>
</organism>
<keyword evidence="4" id="KW-0902">Two-component regulatory system</keyword>
<dbReference type="InterPro" id="IPR036097">
    <property type="entry name" value="HisK_dim/P_sf"/>
</dbReference>
<gene>
    <name evidence="9" type="ordered locus">Oweho_2744</name>
</gene>
<dbReference type="SUPFAM" id="SSF47384">
    <property type="entry name" value="Homodimeric domain of signal transducing histidine kinase"/>
    <property type="match status" value="1"/>
</dbReference>
<dbReference type="CDD" id="cd00082">
    <property type="entry name" value="HisKA"/>
    <property type="match status" value="1"/>
</dbReference>
<feature type="modified residue" description="4-aspartylphosphate" evidence="5">
    <location>
        <position position="668"/>
    </location>
</feature>
<evidence type="ECO:0000259" key="7">
    <source>
        <dbReference type="PROSITE" id="PS50109"/>
    </source>
</evidence>
<evidence type="ECO:0000313" key="9">
    <source>
        <dbReference type="EMBL" id="AEV33706.1"/>
    </source>
</evidence>
<dbReference type="EMBL" id="CP003156">
    <property type="protein sequence ID" value="AEV33706.1"/>
    <property type="molecule type" value="Genomic_DNA"/>
</dbReference>
<dbReference type="Pfam" id="PF00512">
    <property type="entry name" value="HisKA"/>
    <property type="match status" value="1"/>
</dbReference>
<feature type="domain" description="Response regulatory" evidence="8">
    <location>
        <begin position="619"/>
        <end position="737"/>
    </location>
</feature>
<dbReference type="Gene3D" id="6.10.340.10">
    <property type="match status" value="1"/>
</dbReference>
<accession>G8R040</accession>
<feature type="transmembrane region" description="Helical" evidence="6">
    <location>
        <begin position="12"/>
        <end position="36"/>
    </location>
</feature>
<dbReference type="PROSITE" id="PS50110">
    <property type="entry name" value="RESPONSE_REGULATORY"/>
    <property type="match status" value="1"/>
</dbReference>
<evidence type="ECO:0000256" key="5">
    <source>
        <dbReference type="PROSITE-ProRule" id="PRU00169"/>
    </source>
</evidence>
<dbReference type="SMART" id="SM00388">
    <property type="entry name" value="HisKA"/>
    <property type="match status" value="1"/>
</dbReference>
<dbReference type="PANTHER" id="PTHR45339">
    <property type="entry name" value="HYBRID SIGNAL TRANSDUCTION HISTIDINE KINASE J"/>
    <property type="match status" value="1"/>
</dbReference>
<evidence type="ECO:0000256" key="4">
    <source>
        <dbReference type="ARBA" id="ARBA00023012"/>
    </source>
</evidence>
<dbReference type="Gene3D" id="1.10.287.130">
    <property type="match status" value="1"/>
</dbReference>
<dbReference type="InterPro" id="IPR003661">
    <property type="entry name" value="HisK_dim/P_dom"/>
</dbReference>
<evidence type="ECO:0000313" key="10">
    <source>
        <dbReference type="Proteomes" id="UP000005631"/>
    </source>
</evidence>
<dbReference type="Proteomes" id="UP000005631">
    <property type="component" value="Chromosome"/>
</dbReference>
<dbReference type="InterPro" id="IPR005467">
    <property type="entry name" value="His_kinase_dom"/>
</dbReference>
<dbReference type="KEGG" id="oho:Oweho_2744"/>
<keyword evidence="9" id="KW-0808">Transferase</keyword>
<dbReference type="CDD" id="cd16922">
    <property type="entry name" value="HATPase_EvgS-ArcB-TorS-like"/>
    <property type="match status" value="1"/>
</dbReference>
<dbReference type="Gene3D" id="3.40.50.2300">
    <property type="match status" value="1"/>
</dbReference>
<evidence type="ECO:0000256" key="1">
    <source>
        <dbReference type="ARBA" id="ARBA00000085"/>
    </source>
</evidence>
<dbReference type="PRINTS" id="PR00344">
    <property type="entry name" value="BCTRLSENSOR"/>
</dbReference>
<evidence type="ECO:0000256" key="3">
    <source>
        <dbReference type="ARBA" id="ARBA00022553"/>
    </source>
</evidence>
<dbReference type="SMART" id="SM00448">
    <property type="entry name" value="REC"/>
    <property type="match status" value="1"/>
</dbReference>
<dbReference type="Pfam" id="PF02518">
    <property type="entry name" value="HATPase_c"/>
    <property type="match status" value="1"/>
</dbReference>
<dbReference type="eggNOG" id="COG0745">
    <property type="taxonomic scope" value="Bacteria"/>
</dbReference>
<sequence length="744" mass="84097">MKKLKRFLRSFRVRVLMSFVTLKLILLVWVVAYIHIDARQNSLASLSKSFDTLEQAFIASNVGFQSFLLSGYREDDFHLTGFSKGIDDYIAQQDLQTDSLRQMIYAFEDNDLSGENNLCTLIVMNQNLKKSLMTLKGLYLKRGYVDYGAEGDMRLVAHALEDSTSLAKEQILQLRRHEKDYLLRGKMEYVEAFNFLINKLKNNVPISSKAKNDLQSYQRMFNHFVGVETALGAHQNTGAYNDVRVQIDSITRAQKMLKEMVESQIKAMSADFKRMLWQVSLVAVVLALVLSIYFSSMLTEDIRVLNSRVFAFKKSMFKTVPPAIDDARSLEVGYLNKNLDGMMKELSFTLKSLKVDKVRAEEMSKQKTLFLTNMSHEIRTPLNGITGMLHVLKSTNLTDEQLEQIEIMDYSANHLMELVNMILDQSKINAGQMKVEKVEFDLDGDIKKLKKIFEHKCGEKGLSINVELKGDTSHKLVGDPLRLQQVLINLVNNGIKFTDYGGIEIKISEESNDGKHQVLKFEVRDTGIGIEQDQLARIFEAFEQSDSSITRKYGGTGLGLAISSDLVKLMGGELRATSEEGKGSVFFFTLRFELGAEKKIYAPSLTKTEALRNEVQTPKILLAEDNIVNQKVLTLMITQMGIEVVLADNGEEAVSKFMEEDFDIVLMDLQMPKMDGLEAMRCIKQSNKYINKPVPVVAVTANAFSEDRMRALQAGMDDYLSKPVKPADLKGLLVKYLQSSTLVV</sequence>
<dbReference type="InterPro" id="IPR011006">
    <property type="entry name" value="CheY-like_superfamily"/>
</dbReference>
<dbReference type="STRING" id="926562.Oweho_2744"/>
<dbReference type="RefSeq" id="WP_014203055.1">
    <property type="nucleotide sequence ID" value="NC_016599.1"/>
</dbReference>
<evidence type="ECO:0000256" key="6">
    <source>
        <dbReference type="SAM" id="Phobius"/>
    </source>
</evidence>
<dbReference type="InterPro" id="IPR004358">
    <property type="entry name" value="Sig_transdc_His_kin-like_C"/>
</dbReference>
<dbReference type="PROSITE" id="PS50109">
    <property type="entry name" value="HIS_KIN"/>
    <property type="match status" value="1"/>
</dbReference>
<comment type="catalytic activity">
    <reaction evidence="1">
        <text>ATP + protein L-histidine = ADP + protein N-phospho-L-histidine.</text>
        <dbReference type="EC" id="2.7.13.3"/>
    </reaction>
</comment>
<dbReference type="EC" id="2.7.13.3" evidence="2"/>
<dbReference type="AlphaFoldDB" id="G8R040"/>
<dbReference type="FunFam" id="3.30.565.10:FF:000010">
    <property type="entry name" value="Sensor histidine kinase RcsC"/>
    <property type="match status" value="1"/>
</dbReference>
<dbReference type="InterPro" id="IPR001789">
    <property type="entry name" value="Sig_transdc_resp-reg_receiver"/>
</dbReference>
<dbReference type="HOGENOM" id="CLU_373327_0_0_10"/>
<keyword evidence="9" id="KW-0418">Kinase</keyword>
<dbReference type="SMART" id="SM00387">
    <property type="entry name" value="HATPase_c"/>
    <property type="match status" value="1"/>
</dbReference>
<keyword evidence="10" id="KW-1185">Reference proteome</keyword>
<evidence type="ECO:0000256" key="2">
    <source>
        <dbReference type="ARBA" id="ARBA00012438"/>
    </source>
</evidence>
<proteinExistence type="predicted"/>
<dbReference type="Pfam" id="PF00072">
    <property type="entry name" value="Response_reg"/>
    <property type="match status" value="1"/>
</dbReference>
<dbReference type="eggNOG" id="COG2205">
    <property type="taxonomic scope" value="Bacteria"/>
</dbReference>
<dbReference type="InterPro" id="IPR003594">
    <property type="entry name" value="HATPase_dom"/>
</dbReference>
<dbReference type="GO" id="GO:0000155">
    <property type="term" value="F:phosphorelay sensor kinase activity"/>
    <property type="evidence" value="ECO:0007669"/>
    <property type="project" value="InterPro"/>
</dbReference>
<evidence type="ECO:0000259" key="8">
    <source>
        <dbReference type="PROSITE" id="PS50110"/>
    </source>
</evidence>
<dbReference type="SUPFAM" id="SSF55874">
    <property type="entry name" value="ATPase domain of HSP90 chaperone/DNA topoisomerase II/histidine kinase"/>
    <property type="match status" value="1"/>
</dbReference>
<keyword evidence="6" id="KW-0472">Membrane</keyword>
<reference evidence="9 10" key="1">
    <citation type="journal article" date="2012" name="Stand. Genomic Sci.">
        <title>Genome sequence of the orange-pigmented seawater bacterium Owenweeksia hongkongensis type strain (UST20020801(T)).</title>
        <authorList>
            <person name="Riedel T."/>
            <person name="Held B."/>
            <person name="Nolan M."/>
            <person name="Lucas S."/>
            <person name="Lapidus A."/>
            <person name="Tice H."/>
            <person name="Del Rio T.G."/>
            <person name="Cheng J.F."/>
            <person name="Han C."/>
            <person name="Tapia R."/>
            <person name="Goodwin L.A."/>
            <person name="Pitluck S."/>
            <person name="Liolios K."/>
            <person name="Mavromatis K."/>
            <person name="Pagani I."/>
            <person name="Ivanova N."/>
            <person name="Mikhailova N."/>
            <person name="Pati A."/>
            <person name="Chen A."/>
            <person name="Palaniappan K."/>
            <person name="Rohde M."/>
            <person name="Tindall B.J."/>
            <person name="Detter J.C."/>
            <person name="Goker M."/>
            <person name="Woyke T."/>
            <person name="Bristow J."/>
            <person name="Eisen J.A."/>
            <person name="Markowitz V."/>
            <person name="Hugenholtz P."/>
            <person name="Klenk H.P."/>
            <person name="Kyrpides N.C."/>
        </authorList>
    </citation>
    <scope>NUCLEOTIDE SEQUENCE</scope>
    <source>
        <strain evidence="10">DSM 17368 / JCM 12287 / NRRL B-23963</strain>
    </source>
</reference>
<keyword evidence="3 5" id="KW-0597">Phosphoprotein</keyword>
<dbReference type="PANTHER" id="PTHR45339:SF1">
    <property type="entry name" value="HYBRID SIGNAL TRANSDUCTION HISTIDINE KINASE J"/>
    <property type="match status" value="1"/>
</dbReference>
<keyword evidence="6" id="KW-1133">Transmembrane helix</keyword>
<dbReference type="OrthoDB" id="9811889at2"/>
<protein>
    <recommendedName>
        <fullName evidence="2">histidine kinase</fullName>
        <ecNumber evidence="2">2.7.13.3</ecNumber>
    </recommendedName>
</protein>